<dbReference type="Pfam" id="PF10607">
    <property type="entry name" value="CTLH"/>
    <property type="match status" value="1"/>
</dbReference>
<protein>
    <submittedName>
        <fullName evidence="4">CTLH domain-containing protein</fullName>
    </submittedName>
</protein>
<evidence type="ECO:0000256" key="1">
    <source>
        <dbReference type="SAM" id="Phobius"/>
    </source>
</evidence>
<reference evidence="4" key="1">
    <citation type="submission" date="2022-11" db="UniProtKB">
        <authorList>
            <consortium name="WormBaseParasite"/>
        </authorList>
    </citation>
    <scope>IDENTIFICATION</scope>
</reference>
<dbReference type="GO" id="GO:0005634">
    <property type="term" value="C:nucleus"/>
    <property type="evidence" value="ECO:0007669"/>
    <property type="project" value="TreeGrafter"/>
</dbReference>
<evidence type="ECO:0000313" key="3">
    <source>
        <dbReference type="Proteomes" id="UP000887564"/>
    </source>
</evidence>
<evidence type="ECO:0000259" key="2">
    <source>
        <dbReference type="PROSITE" id="PS50897"/>
    </source>
</evidence>
<name>A0A914RN89_PAREQ</name>
<accession>A0A914RN89</accession>
<dbReference type="PANTHER" id="PTHR12170:SF3">
    <property type="entry name" value="GH10162P"/>
    <property type="match status" value="1"/>
</dbReference>
<dbReference type="GO" id="GO:0034657">
    <property type="term" value="C:GID complex"/>
    <property type="evidence" value="ECO:0007669"/>
    <property type="project" value="TreeGrafter"/>
</dbReference>
<keyword evidence="1" id="KW-1133">Transmembrane helix</keyword>
<evidence type="ECO:0000313" key="4">
    <source>
        <dbReference type="WBParaSite" id="PEQ_0000628201-mRNA-1"/>
    </source>
</evidence>
<keyword evidence="1" id="KW-0812">Transmembrane</keyword>
<dbReference type="Proteomes" id="UP000887564">
    <property type="component" value="Unplaced"/>
</dbReference>
<feature type="domain" description="CTLH" evidence="2">
    <location>
        <begin position="51"/>
        <end position="104"/>
    </location>
</feature>
<proteinExistence type="predicted"/>
<dbReference type="AlphaFoldDB" id="A0A914RN89"/>
<dbReference type="GO" id="GO:0004842">
    <property type="term" value="F:ubiquitin-protein transferase activity"/>
    <property type="evidence" value="ECO:0007669"/>
    <property type="project" value="InterPro"/>
</dbReference>
<dbReference type="GO" id="GO:0043161">
    <property type="term" value="P:proteasome-mediated ubiquitin-dependent protein catabolic process"/>
    <property type="evidence" value="ECO:0007669"/>
    <property type="project" value="InterPro"/>
</dbReference>
<keyword evidence="1" id="KW-0472">Membrane</keyword>
<keyword evidence="3" id="KW-1185">Reference proteome</keyword>
<dbReference type="InterPro" id="IPR045098">
    <property type="entry name" value="Fyv10_fam"/>
</dbReference>
<sequence>MAKALLKQRKLVCDGVAPRCLSWGEGRGACSVLMCERNEAQLPPSSYPATDISGARHLVDALARKEVEPALEWLQKNAPEEEALIFDLQKQQFIKLLQEGLQLTFETSTLLGCVRETKRQILVKRARSLVDAVQCFIRQKGNKMKALEYGRQLSKRTKEVTSLMWSVVVKDREKRYPDFFNPAVWKQLELRLARVLSHSENYLSQILETGIKAVPSLITVRNMMASRPPESLFQGDELPIEVDVPNHVHSVFACPILKARLVISLFCFFMIFVSCCKVEFSFQWQVSLSFGFLGVEHSRWF</sequence>
<organism evidence="3 4">
    <name type="scientific">Parascaris equorum</name>
    <name type="common">Equine roundworm</name>
    <dbReference type="NCBI Taxonomy" id="6256"/>
    <lineage>
        <taxon>Eukaryota</taxon>
        <taxon>Metazoa</taxon>
        <taxon>Ecdysozoa</taxon>
        <taxon>Nematoda</taxon>
        <taxon>Chromadorea</taxon>
        <taxon>Rhabditida</taxon>
        <taxon>Spirurina</taxon>
        <taxon>Ascaridomorpha</taxon>
        <taxon>Ascaridoidea</taxon>
        <taxon>Ascarididae</taxon>
        <taxon>Parascaris</taxon>
    </lineage>
</organism>
<dbReference type="GO" id="GO:0005737">
    <property type="term" value="C:cytoplasm"/>
    <property type="evidence" value="ECO:0007669"/>
    <property type="project" value="TreeGrafter"/>
</dbReference>
<dbReference type="PANTHER" id="PTHR12170">
    <property type="entry name" value="MACROPHAGE ERYTHROBLAST ATTACHER-RELATED"/>
    <property type="match status" value="1"/>
</dbReference>
<dbReference type="PROSITE" id="PS50897">
    <property type="entry name" value="CTLH"/>
    <property type="match status" value="1"/>
</dbReference>
<dbReference type="WBParaSite" id="PEQ_0000628201-mRNA-1">
    <property type="protein sequence ID" value="PEQ_0000628201-mRNA-1"/>
    <property type="gene ID" value="PEQ_0000628201"/>
</dbReference>
<feature type="transmembrane region" description="Helical" evidence="1">
    <location>
        <begin position="261"/>
        <end position="280"/>
    </location>
</feature>
<dbReference type="SMART" id="SM00668">
    <property type="entry name" value="CTLH"/>
    <property type="match status" value="1"/>
</dbReference>
<dbReference type="InterPro" id="IPR024964">
    <property type="entry name" value="CTLH/CRA"/>
</dbReference>
<dbReference type="InterPro" id="IPR006595">
    <property type="entry name" value="CTLH_C"/>
</dbReference>